<keyword evidence="1" id="KW-0472">Membrane</keyword>
<evidence type="ECO:0000313" key="2">
    <source>
        <dbReference type="EMBL" id="PZO44124.1"/>
    </source>
</evidence>
<keyword evidence="1" id="KW-1133">Transmembrane helix</keyword>
<keyword evidence="1" id="KW-0812">Transmembrane</keyword>
<protein>
    <submittedName>
        <fullName evidence="2">Uncharacterized protein</fullName>
    </submittedName>
</protein>
<evidence type="ECO:0000256" key="1">
    <source>
        <dbReference type="SAM" id="Phobius"/>
    </source>
</evidence>
<gene>
    <name evidence="2" type="ORF">DCF19_02645</name>
</gene>
<proteinExistence type="predicted"/>
<reference evidence="2 3" key="1">
    <citation type="submission" date="2018-04" db="EMBL/GenBank/DDBJ databases">
        <authorList>
            <person name="Go L.Y."/>
            <person name="Mitchell J.A."/>
        </authorList>
    </citation>
    <scope>NUCLEOTIDE SEQUENCE [LARGE SCALE GENOMIC DNA]</scope>
    <source>
        <strain evidence="2">ULC066bin1</strain>
    </source>
</reference>
<reference evidence="2 3" key="2">
    <citation type="submission" date="2018-06" db="EMBL/GenBank/DDBJ databases">
        <title>Metagenomic assembly of (sub)arctic Cyanobacteria and their associated microbiome from non-axenic cultures.</title>
        <authorList>
            <person name="Baurain D."/>
        </authorList>
    </citation>
    <scope>NUCLEOTIDE SEQUENCE [LARGE SCALE GENOMIC DNA]</scope>
    <source>
        <strain evidence="2">ULC066bin1</strain>
    </source>
</reference>
<feature type="transmembrane region" description="Helical" evidence="1">
    <location>
        <begin position="72"/>
        <end position="89"/>
    </location>
</feature>
<feature type="transmembrane region" description="Helical" evidence="1">
    <location>
        <begin position="39"/>
        <end position="60"/>
    </location>
</feature>
<name>A0A2W4WG48_9CYAN</name>
<feature type="transmembrane region" description="Helical" evidence="1">
    <location>
        <begin position="16"/>
        <end position="33"/>
    </location>
</feature>
<dbReference type="AlphaFoldDB" id="A0A2W4WG48"/>
<sequence>MNSLIQYFAEIKLDKTILWCYLIWYVVIVSFYFDPSFKIWSNSIGISAVIGTGLMLSVSSSKVDEQDYWQTFRLYFMPFCVSSFAALIKEKGFIVFVSPKIEEDIVAVLSCLLFLLIISVIKLANKKFV</sequence>
<evidence type="ECO:0000313" key="3">
    <source>
        <dbReference type="Proteomes" id="UP000249467"/>
    </source>
</evidence>
<dbReference type="Proteomes" id="UP000249467">
    <property type="component" value="Unassembled WGS sequence"/>
</dbReference>
<accession>A0A2W4WG48</accession>
<organism evidence="2 3">
    <name type="scientific">Pseudanabaena frigida</name>
    <dbReference type="NCBI Taxonomy" id="945775"/>
    <lineage>
        <taxon>Bacteria</taxon>
        <taxon>Bacillati</taxon>
        <taxon>Cyanobacteriota</taxon>
        <taxon>Cyanophyceae</taxon>
        <taxon>Pseudanabaenales</taxon>
        <taxon>Pseudanabaenaceae</taxon>
        <taxon>Pseudanabaena</taxon>
    </lineage>
</organism>
<dbReference type="EMBL" id="QBML01000003">
    <property type="protein sequence ID" value="PZO44124.1"/>
    <property type="molecule type" value="Genomic_DNA"/>
</dbReference>
<feature type="transmembrane region" description="Helical" evidence="1">
    <location>
        <begin position="105"/>
        <end position="124"/>
    </location>
</feature>
<comment type="caution">
    <text evidence="2">The sequence shown here is derived from an EMBL/GenBank/DDBJ whole genome shotgun (WGS) entry which is preliminary data.</text>
</comment>